<feature type="domain" description="LIM zinc-binding" evidence="11">
    <location>
        <begin position="380"/>
        <end position="440"/>
    </location>
</feature>
<dbReference type="GO" id="GO:0030036">
    <property type="term" value="P:actin cytoskeleton organization"/>
    <property type="evidence" value="ECO:0007669"/>
    <property type="project" value="TreeGrafter"/>
</dbReference>
<evidence type="ECO:0000256" key="5">
    <source>
        <dbReference type="ARBA" id="ARBA00022833"/>
    </source>
</evidence>
<dbReference type="CDD" id="cd08368">
    <property type="entry name" value="LIM"/>
    <property type="match status" value="1"/>
</dbReference>
<evidence type="ECO:0000256" key="2">
    <source>
        <dbReference type="ARBA" id="ARBA00022490"/>
    </source>
</evidence>
<dbReference type="FunFam" id="2.10.110.10:FF:000009">
    <property type="entry name" value="Paxillin isoform 1"/>
    <property type="match status" value="3"/>
</dbReference>
<keyword evidence="4" id="KW-0677">Repeat</keyword>
<evidence type="ECO:0000313" key="12">
    <source>
        <dbReference type="EMBL" id="CAD7629554.1"/>
    </source>
</evidence>
<protein>
    <recommendedName>
        <fullName evidence="11">LIM zinc-binding domain-containing protein</fullName>
    </recommendedName>
</protein>
<feature type="domain" description="LIM zinc-binding" evidence="11">
    <location>
        <begin position="709"/>
        <end position="776"/>
    </location>
</feature>
<dbReference type="GO" id="GO:0005912">
    <property type="term" value="C:adherens junction"/>
    <property type="evidence" value="ECO:0007669"/>
    <property type="project" value="TreeGrafter"/>
</dbReference>
<evidence type="ECO:0000256" key="3">
    <source>
        <dbReference type="ARBA" id="ARBA00022723"/>
    </source>
</evidence>
<keyword evidence="3 9" id="KW-0479">Metal-binding</keyword>
<dbReference type="AlphaFoldDB" id="A0A7R9KWS1"/>
<dbReference type="PROSITE" id="PS50023">
    <property type="entry name" value="LIM_DOMAIN_2"/>
    <property type="match status" value="10"/>
</dbReference>
<dbReference type="GO" id="GO:0061061">
    <property type="term" value="P:muscle structure development"/>
    <property type="evidence" value="ECO:0007669"/>
    <property type="project" value="TreeGrafter"/>
</dbReference>
<reference evidence="12" key="1">
    <citation type="submission" date="2020-11" db="EMBL/GenBank/DDBJ databases">
        <authorList>
            <person name="Tran Van P."/>
        </authorList>
    </citation>
    <scope>NUCLEOTIDE SEQUENCE</scope>
</reference>
<accession>A0A7R9KWS1</accession>
<name>A0A7R9KWS1_9ACAR</name>
<dbReference type="OrthoDB" id="15567at2759"/>
<dbReference type="SUPFAM" id="SSF57716">
    <property type="entry name" value="Glucocorticoid receptor-like (DNA-binding domain)"/>
    <property type="match status" value="13"/>
</dbReference>
<evidence type="ECO:0000313" key="13">
    <source>
        <dbReference type="Proteomes" id="UP000759131"/>
    </source>
</evidence>
<gene>
    <name evidence="12" type="ORF">OSB1V03_LOCUS9970</name>
</gene>
<feature type="domain" description="LIM zinc-binding" evidence="11">
    <location>
        <begin position="839"/>
        <end position="886"/>
    </location>
</feature>
<dbReference type="GO" id="GO:0046872">
    <property type="term" value="F:metal ion binding"/>
    <property type="evidence" value="ECO:0007669"/>
    <property type="project" value="UniProtKB-KW"/>
</dbReference>
<dbReference type="EMBL" id="CAJPIZ010007009">
    <property type="protein sequence ID" value="CAG2109984.1"/>
    <property type="molecule type" value="Genomic_DNA"/>
</dbReference>
<evidence type="ECO:0000256" key="4">
    <source>
        <dbReference type="ARBA" id="ARBA00022737"/>
    </source>
</evidence>
<dbReference type="GO" id="GO:0055120">
    <property type="term" value="C:striated muscle dense body"/>
    <property type="evidence" value="ECO:0007669"/>
    <property type="project" value="UniProtKB-ARBA"/>
</dbReference>
<keyword evidence="5 9" id="KW-0862">Zinc</keyword>
<dbReference type="InterPro" id="IPR001781">
    <property type="entry name" value="Znf_LIM"/>
</dbReference>
<dbReference type="GO" id="GO:0031941">
    <property type="term" value="C:filamentous actin"/>
    <property type="evidence" value="ECO:0007669"/>
    <property type="project" value="TreeGrafter"/>
</dbReference>
<dbReference type="GO" id="GO:0051371">
    <property type="term" value="F:muscle alpha-actinin binding"/>
    <property type="evidence" value="ECO:0007669"/>
    <property type="project" value="TreeGrafter"/>
</dbReference>
<dbReference type="PANTHER" id="PTHR24214">
    <property type="entry name" value="PDZ AND LIM DOMAIN PROTEIN ZASP"/>
    <property type="match status" value="1"/>
</dbReference>
<dbReference type="Proteomes" id="UP000759131">
    <property type="component" value="Unassembled WGS sequence"/>
</dbReference>
<proteinExistence type="predicted"/>
<keyword evidence="2" id="KW-0963">Cytoplasm</keyword>
<evidence type="ECO:0000256" key="7">
    <source>
        <dbReference type="ARBA" id="ARBA00023038"/>
    </source>
</evidence>
<sequence>MATTYTRTTVTRTNRSYEGGSTSTSPMPSDHLTLPGSKVELLRTPSPKDKIEEPKDMKYHSHHLDYKYTPPPVKGPCIACGMYIVGSLVTACDEMWHPECFTCCNCDTILKAYNYQVQDNKQYCKPCHEKLFGPPCSACHKPTKNNRLIVLNRIWHPNCFCCVECGKILTVDNFIERLGSPYCKEDYHRLFSPKCCVCTEPIKDCTHCGCPLEERNFYEKNGKPYCENDYMNLFHPKCTGCGLPIPDGRQITAMGKPWHPECFVCTICVKPLTPETFKEHAGKPYCEEDYHKLFSPKCGGCQQPITDKDEKVMVRGKPWHPVCNAAINEPVIRVTPAVEPLLQKAMRPPVETEIGRKSYPLDELDLMLPLIEDFANKSYPNCSGCQTPISDGNKVTAMGKPWHPQCFTCDKCVRPLDPNNYFEMNGKPYCEDDYHKLFSPKCEGCLTPITDVRLAFPAYRIINRKSQLTTLIYSHITLRGKPVTAMGKPWHPQCFTCTQCAKPLGPNNYFEKNGKPYCEDDFHKLFSPKCNGCHLPIKDGNYVTAMGKPWHPQCFQCTQCGTPLGPNNFYEKNGKPYCENDFHKLFSPKCNGCHTPIVDALGHVRYPFVTVGVTKVTLFTRQGESGLLIKLFLPFGITLRLIHKLFSPKCEGCHLPIKDGNFVNALGHNWHPKCFNCAQCGKNLGPNNFYEKNGKPYCKDDYHKLFSPKCAGCYEPITDVRIRIISTANNYIKAMGKDWHPDCFKCNTCEVPLSPNNFYEKAGKPYCERDYHKLFSPPCAGCDQPIKDLKTMVKALGKNWHPECFQCHKCHKKLSPTDFMEKSGKPYCKEDYHRLFSPKCSECNLPIEGTPLVAMGRQWHPNCFKCCQCATPLSPNNFKEKDGKPY</sequence>
<keyword evidence="7 9" id="KW-0440">LIM domain</keyword>
<evidence type="ECO:0000256" key="1">
    <source>
        <dbReference type="ARBA" id="ARBA00004282"/>
    </source>
</evidence>
<feature type="region of interest" description="Disordered" evidence="10">
    <location>
        <begin position="1"/>
        <end position="53"/>
    </location>
</feature>
<dbReference type="GO" id="GO:0030018">
    <property type="term" value="C:Z disc"/>
    <property type="evidence" value="ECO:0007669"/>
    <property type="project" value="TreeGrafter"/>
</dbReference>
<dbReference type="PROSITE" id="PS00478">
    <property type="entry name" value="LIM_DOMAIN_1"/>
    <property type="match status" value="5"/>
</dbReference>
<dbReference type="GO" id="GO:0003779">
    <property type="term" value="F:actin binding"/>
    <property type="evidence" value="ECO:0007669"/>
    <property type="project" value="TreeGrafter"/>
</dbReference>
<evidence type="ECO:0000259" key="11">
    <source>
        <dbReference type="PROSITE" id="PS50023"/>
    </source>
</evidence>
<evidence type="ECO:0000256" key="9">
    <source>
        <dbReference type="PROSITE-ProRule" id="PRU00125"/>
    </source>
</evidence>
<evidence type="ECO:0000256" key="10">
    <source>
        <dbReference type="SAM" id="MobiDB-lite"/>
    </source>
</evidence>
<evidence type="ECO:0000256" key="8">
    <source>
        <dbReference type="ARBA" id="ARBA00037833"/>
    </source>
</evidence>
<evidence type="ECO:0000256" key="6">
    <source>
        <dbReference type="ARBA" id="ARBA00022949"/>
    </source>
</evidence>
<feature type="domain" description="LIM zinc-binding" evidence="11">
    <location>
        <begin position="134"/>
        <end position="193"/>
    </location>
</feature>
<feature type="domain" description="LIM zinc-binding" evidence="11">
    <location>
        <begin position="75"/>
        <end position="133"/>
    </location>
</feature>
<dbReference type="SMART" id="SM00132">
    <property type="entry name" value="LIM"/>
    <property type="match status" value="11"/>
</dbReference>
<feature type="domain" description="LIM zinc-binding" evidence="11">
    <location>
        <begin position="648"/>
        <end position="708"/>
    </location>
</feature>
<feature type="domain" description="LIM zinc-binding" evidence="11">
    <location>
        <begin position="463"/>
        <end position="527"/>
    </location>
</feature>
<keyword evidence="13" id="KW-1185">Reference proteome</keyword>
<dbReference type="GO" id="GO:0001725">
    <property type="term" value="C:stress fiber"/>
    <property type="evidence" value="ECO:0007669"/>
    <property type="project" value="TreeGrafter"/>
</dbReference>
<comment type="subcellular location">
    <subcellularLocation>
        <location evidence="1">Cell junction</location>
    </subcellularLocation>
    <subcellularLocation>
        <location evidence="8">Cytoplasm</location>
        <location evidence="8">Myofibril</location>
        <location evidence="8">Sarcomere</location>
        <location evidence="8">M line</location>
    </subcellularLocation>
</comment>
<organism evidence="12">
    <name type="scientific">Medioppia subpectinata</name>
    <dbReference type="NCBI Taxonomy" id="1979941"/>
    <lineage>
        <taxon>Eukaryota</taxon>
        <taxon>Metazoa</taxon>
        <taxon>Ecdysozoa</taxon>
        <taxon>Arthropoda</taxon>
        <taxon>Chelicerata</taxon>
        <taxon>Arachnida</taxon>
        <taxon>Acari</taxon>
        <taxon>Acariformes</taxon>
        <taxon>Sarcoptiformes</taxon>
        <taxon>Oribatida</taxon>
        <taxon>Brachypylina</taxon>
        <taxon>Oppioidea</taxon>
        <taxon>Oppiidae</taxon>
        <taxon>Medioppia</taxon>
    </lineage>
</organism>
<dbReference type="Pfam" id="PF00412">
    <property type="entry name" value="LIM"/>
    <property type="match status" value="10"/>
</dbReference>
<feature type="domain" description="LIM zinc-binding" evidence="11">
    <location>
        <begin position="236"/>
        <end position="296"/>
    </location>
</feature>
<feature type="non-terminal residue" evidence="12">
    <location>
        <position position="1"/>
    </location>
</feature>
<keyword evidence="6" id="KW-0965">Cell junction</keyword>
<feature type="compositionally biased region" description="Low complexity" evidence="10">
    <location>
        <begin position="1"/>
        <end position="14"/>
    </location>
</feature>
<feature type="domain" description="LIM zinc-binding" evidence="11">
    <location>
        <begin position="528"/>
        <end position="588"/>
    </location>
</feature>
<dbReference type="EMBL" id="OC861584">
    <property type="protein sequence ID" value="CAD7629554.1"/>
    <property type="molecule type" value="Genomic_DNA"/>
</dbReference>
<feature type="domain" description="LIM zinc-binding" evidence="11">
    <location>
        <begin position="777"/>
        <end position="838"/>
    </location>
</feature>
<dbReference type="InterPro" id="IPR050604">
    <property type="entry name" value="PDZ-LIM_domain"/>
</dbReference>
<dbReference type="PANTHER" id="PTHR24214:SF38">
    <property type="entry name" value="PDZ AND LIM DOMAIN PROTEIN ZASP-RELATED"/>
    <property type="match status" value="1"/>
</dbReference>
<dbReference type="Gene3D" id="2.10.110.10">
    <property type="entry name" value="Cysteine Rich Protein"/>
    <property type="match status" value="12"/>
</dbReference>
<dbReference type="FunFam" id="2.10.110.10:FF:000018">
    <property type="entry name" value="Paxillin isoform 1"/>
    <property type="match status" value="2"/>
</dbReference>
<dbReference type="GO" id="GO:0031430">
    <property type="term" value="C:M band"/>
    <property type="evidence" value="ECO:0007669"/>
    <property type="project" value="UniProtKB-SubCell"/>
</dbReference>